<dbReference type="InterPro" id="IPR022042">
    <property type="entry name" value="snRNA-activating_su3"/>
</dbReference>
<keyword evidence="6" id="KW-0539">Nucleus</keyword>
<comment type="similarity">
    <text evidence="2">Belongs to the SNAPC3/SRD2 family.</text>
</comment>
<gene>
    <name evidence="7" type="ORF">LLUT_LOCUS12553</name>
</gene>
<evidence type="ECO:0000256" key="6">
    <source>
        <dbReference type="ARBA" id="ARBA00023242"/>
    </source>
</evidence>
<proteinExistence type="inferred from homology"/>
<evidence type="ECO:0000256" key="3">
    <source>
        <dbReference type="ARBA" id="ARBA00023015"/>
    </source>
</evidence>
<dbReference type="GO" id="GO:0042796">
    <property type="term" value="P:snRNA transcription by RNA polymerase III"/>
    <property type="evidence" value="ECO:0007669"/>
    <property type="project" value="TreeGrafter"/>
</dbReference>
<organism evidence="7 8">
    <name type="scientific">Lupinus luteus</name>
    <name type="common">European yellow lupine</name>
    <dbReference type="NCBI Taxonomy" id="3873"/>
    <lineage>
        <taxon>Eukaryota</taxon>
        <taxon>Viridiplantae</taxon>
        <taxon>Streptophyta</taxon>
        <taxon>Embryophyta</taxon>
        <taxon>Tracheophyta</taxon>
        <taxon>Spermatophyta</taxon>
        <taxon>Magnoliopsida</taxon>
        <taxon>eudicotyledons</taxon>
        <taxon>Gunneridae</taxon>
        <taxon>Pentapetalae</taxon>
        <taxon>rosids</taxon>
        <taxon>fabids</taxon>
        <taxon>Fabales</taxon>
        <taxon>Fabaceae</taxon>
        <taxon>Papilionoideae</taxon>
        <taxon>50 kb inversion clade</taxon>
        <taxon>genistoids sensu lato</taxon>
        <taxon>core genistoids</taxon>
        <taxon>Genisteae</taxon>
        <taxon>Lupinus</taxon>
    </lineage>
</organism>
<dbReference type="EMBL" id="CAXHTB010000009">
    <property type="protein sequence ID" value="CAL0311493.1"/>
    <property type="molecule type" value="Genomic_DNA"/>
</dbReference>
<dbReference type="Pfam" id="PF12251">
    <property type="entry name" value="SNAPC3"/>
    <property type="match status" value="1"/>
</dbReference>
<protein>
    <recommendedName>
        <fullName evidence="9">snRNA-activating protein complex subunit</fullName>
    </recommendedName>
</protein>
<keyword evidence="3" id="KW-0805">Transcription regulation</keyword>
<reference evidence="7 8" key="1">
    <citation type="submission" date="2024-03" db="EMBL/GenBank/DDBJ databases">
        <authorList>
            <person name="Martinez-Hernandez J."/>
        </authorList>
    </citation>
    <scope>NUCLEOTIDE SEQUENCE [LARGE SCALE GENOMIC DNA]</scope>
</reference>
<dbReference type="GO" id="GO:0042795">
    <property type="term" value="P:snRNA transcription by RNA polymerase II"/>
    <property type="evidence" value="ECO:0007669"/>
    <property type="project" value="TreeGrafter"/>
</dbReference>
<name>A0AAV1WQC9_LUPLU</name>
<dbReference type="GO" id="GO:0019185">
    <property type="term" value="C:snRNA-activating protein complex"/>
    <property type="evidence" value="ECO:0007669"/>
    <property type="project" value="TreeGrafter"/>
</dbReference>
<dbReference type="GO" id="GO:0001006">
    <property type="term" value="F:RNA polymerase III type 3 promoter sequence-specific DNA binding"/>
    <property type="evidence" value="ECO:0007669"/>
    <property type="project" value="TreeGrafter"/>
</dbReference>
<dbReference type="GO" id="GO:0000978">
    <property type="term" value="F:RNA polymerase II cis-regulatory region sequence-specific DNA binding"/>
    <property type="evidence" value="ECO:0007669"/>
    <property type="project" value="TreeGrafter"/>
</dbReference>
<accession>A0AAV1WQC9</accession>
<evidence type="ECO:0008006" key="9">
    <source>
        <dbReference type="Google" id="ProtNLM"/>
    </source>
</evidence>
<dbReference type="AlphaFoldDB" id="A0AAV1WQC9"/>
<keyword evidence="8" id="KW-1185">Reference proteome</keyword>
<keyword evidence="5" id="KW-0804">Transcription</keyword>
<evidence type="ECO:0000256" key="4">
    <source>
        <dbReference type="ARBA" id="ARBA00023125"/>
    </source>
</evidence>
<dbReference type="Proteomes" id="UP001497480">
    <property type="component" value="Unassembled WGS sequence"/>
</dbReference>
<dbReference type="PANTHER" id="PTHR13421">
    <property type="entry name" value="SNRNA-ACTIVATING PROTEIN COMPLEX SUBUNIT 3"/>
    <property type="match status" value="1"/>
</dbReference>
<evidence type="ECO:0000256" key="5">
    <source>
        <dbReference type="ARBA" id="ARBA00023163"/>
    </source>
</evidence>
<evidence type="ECO:0000256" key="2">
    <source>
        <dbReference type="ARBA" id="ARBA00010410"/>
    </source>
</evidence>
<dbReference type="GO" id="GO:0003681">
    <property type="term" value="F:bent DNA binding"/>
    <property type="evidence" value="ECO:0007669"/>
    <property type="project" value="TreeGrafter"/>
</dbReference>
<dbReference type="GO" id="GO:0001046">
    <property type="term" value="F:core promoter sequence-specific DNA binding"/>
    <property type="evidence" value="ECO:0007669"/>
    <property type="project" value="TreeGrafter"/>
</dbReference>
<evidence type="ECO:0000313" key="8">
    <source>
        <dbReference type="Proteomes" id="UP001497480"/>
    </source>
</evidence>
<dbReference type="GO" id="GO:0005634">
    <property type="term" value="C:nucleus"/>
    <property type="evidence" value="ECO:0007669"/>
    <property type="project" value="UniProtKB-SubCell"/>
</dbReference>
<comment type="caution">
    <text evidence="7">The sequence shown here is derived from an EMBL/GenBank/DDBJ whole genome shotgun (WGS) entry which is preliminary data.</text>
</comment>
<sequence>MEEDVIESSIPDATECDVSIPRGGPIYLPNMLSPSTTLNHFHSSLLFQLQDLEVELCQHDDDDDDYDLLVHDLKIFTDHDLMDMALKQVFHDRENNENQPPFLDQSIAECHDKNSKRKRKRKGTNHSVLQSGCLEKVEQIVRIKHKQEEDKNTLKLSSFNLSCKIIEPAQNSTRIERMRSLRSTSSIRKVNTMNLQEHIPVLHPEVVLSVEVYHNVRRGVKTQELLVLGGQTLCDLRDKIYCSMDNVMVKAGHNDPSGYFLIEDVFYNDLRDPSAIDYSKPILDWFQNSKEDAQKKWEYIMNGEVQQKQKAIMGEVSAPDLPHFTSVEMHKIRFCDLRIRLGAGYHYCHQGDCNHTLVIRDMRLLHPDDTHNRAVYPIITFQLKLRFQKCSVCNIFRATRVTVEDKWTPKNPCFFCDECFALLHLDEDGSPLYHGYKEYDYNHE</sequence>
<comment type="subcellular location">
    <subcellularLocation>
        <location evidence="1">Nucleus</location>
    </subcellularLocation>
</comment>
<dbReference type="PANTHER" id="PTHR13421:SF16">
    <property type="entry name" value="SNRNA-ACTIVATING PROTEIN COMPLEX SUBUNIT 3"/>
    <property type="match status" value="1"/>
</dbReference>
<keyword evidence="4" id="KW-0238">DNA-binding</keyword>
<evidence type="ECO:0000313" key="7">
    <source>
        <dbReference type="EMBL" id="CAL0311493.1"/>
    </source>
</evidence>
<evidence type="ECO:0000256" key="1">
    <source>
        <dbReference type="ARBA" id="ARBA00004123"/>
    </source>
</evidence>